<dbReference type="SUPFAM" id="SSF50022">
    <property type="entry name" value="ISP domain"/>
    <property type="match status" value="1"/>
</dbReference>
<keyword evidence="8" id="KW-1185">Reference proteome</keyword>
<dbReference type="PROSITE" id="PS00570">
    <property type="entry name" value="RING_HYDROXYL_ALPHA"/>
    <property type="match status" value="1"/>
</dbReference>
<keyword evidence="7" id="KW-0223">Dioxygenase</keyword>
<dbReference type="Gene3D" id="2.102.10.10">
    <property type="entry name" value="Rieske [2Fe-2S] iron-sulphur domain"/>
    <property type="match status" value="1"/>
</dbReference>
<dbReference type="OrthoDB" id="9790995at2"/>
<dbReference type="SUPFAM" id="SSF55961">
    <property type="entry name" value="Bet v1-like"/>
    <property type="match status" value="1"/>
</dbReference>
<accession>A0A4V3D6R0</accession>
<dbReference type="GO" id="GO:0051537">
    <property type="term" value="F:2 iron, 2 sulfur cluster binding"/>
    <property type="evidence" value="ECO:0007669"/>
    <property type="project" value="UniProtKB-KW"/>
</dbReference>
<keyword evidence="4" id="KW-0408">Iron</keyword>
<evidence type="ECO:0000313" key="8">
    <source>
        <dbReference type="Proteomes" id="UP000295510"/>
    </source>
</evidence>
<evidence type="ECO:0000256" key="1">
    <source>
        <dbReference type="ARBA" id="ARBA00022714"/>
    </source>
</evidence>
<keyword evidence="5" id="KW-0411">Iron-sulfur</keyword>
<dbReference type="EMBL" id="SNYL01000002">
    <property type="protein sequence ID" value="TDQ44917.1"/>
    <property type="molecule type" value="Genomic_DNA"/>
</dbReference>
<proteinExistence type="predicted"/>
<dbReference type="Proteomes" id="UP000295510">
    <property type="component" value="Unassembled WGS sequence"/>
</dbReference>
<evidence type="ECO:0000256" key="4">
    <source>
        <dbReference type="ARBA" id="ARBA00023004"/>
    </source>
</evidence>
<evidence type="ECO:0000256" key="5">
    <source>
        <dbReference type="ARBA" id="ARBA00023014"/>
    </source>
</evidence>
<dbReference type="PROSITE" id="PS51296">
    <property type="entry name" value="RIESKE"/>
    <property type="match status" value="1"/>
</dbReference>
<dbReference type="AlphaFoldDB" id="A0A4V3D6R0"/>
<sequence length="323" mass="35582">MDERMGWWPVALDSDLQDRPVAVTLLGQPLVLWREPGGALAALADRCPHRGARLSLGEVVQGQLQCPYHGWRFDVQGRCVAIPAMPAFTPAAVHAACRHEVQVAHGLIWVRLQAPGPDAAAAFPMPDLAHLPRRRLIYGPFDVATSAPRAVENFLDTSHFAFVHRGWLGDAGHPEVPPYEVTQTPDGRPVIERYKAWQPRATAAAAEGDWVTYRYEVLSPYSALLTKQGDAGGPQDSYTIWACPTTEDTCRLWFAQYTTDEISPDEALRDFQVAIFSQDQPVLESQSPKRLPLSGGEAHSAADRLSAAYRRYLKACGITFGVC</sequence>
<gene>
    <name evidence="7" type="ORF">DFR43_102265</name>
</gene>
<dbReference type="CDD" id="cd03469">
    <property type="entry name" value="Rieske_RO_Alpha_N"/>
    <property type="match status" value="1"/>
</dbReference>
<keyword evidence="1" id="KW-0001">2Fe-2S</keyword>
<dbReference type="InterPro" id="IPR036922">
    <property type="entry name" value="Rieske_2Fe-2S_sf"/>
</dbReference>
<name>A0A4V3D6R0_9BURK</name>
<dbReference type="PANTHER" id="PTHR21266:SF60">
    <property type="entry name" value="3-KETOSTEROID-9-ALPHA-MONOOXYGENASE, OXYGENASE COMPONENT"/>
    <property type="match status" value="1"/>
</dbReference>
<dbReference type="GO" id="GO:0051213">
    <property type="term" value="F:dioxygenase activity"/>
    <property type="evidence" value="ECO:0007669"/>
    <property type="project" value="UniProtKB-KW"/>
</dbReference>
<dbReference type="InterPro" id="IPR050584">
    <property type="entry name" value="Cholesterol_7-desaturase"/>
</dbReference>
<dbReference type="InterPro" id="IPR015881">
    <property type="entry name" value="ARHD_Rieske_2Fe_2S"/>
</dbReference>
<dbReference type="Pfam" id="PF00355">
    <property type="entry name" value="Rieske"/>
    <property type="match status" value="1"/>
</dbReference>
<keyword evidence="3" id="KW-0560">Oxidoreductase</keyword>
<organism evidence="7 8">
    <name type="scientific">Tepidicella xavieri</name>
    <dbReference type="NCBI Taxonomy" id="360241"/>
    <lineage>
        <taxon>Bacteria</taxon>
        <taxon>Pseudomonadati</taxon>
        <taxon>Pseudomonadota</taxon>
        <taxon>Betaproteobacteria</taxon>
        <taxon>Burkholderiales</taxon>
        <taxon>Tepidicella</taxon>
    </lineage>
</organism>
<evidence type="ECO:0000259" key="6">
    <source>
        <dbReference type="PROSITE" id="PS51296"/>
    </source>
</evidence>
<evidence type="ECO:0000256" key="2">
    <source>
        <dbReference type="ARBA" id="ARBA00022723"/>
    </source>
</evidence>
<dbReference type="InterPro" id="IPR017941">
    <property type="entry name" value="Rieske_2Fe-2S"/>
</dbReference>
<dbReference type="RefSeq" id="WP_133595824.1">
    <property type="nucleotide sequence ID" value="NZ_SNYL01000002.1"/>
</dbReference>
<protein>
    <submittedName>
        <fullName evidence="7">Phenylpropionate dioxygenase-like ring-hydroxylating dioxygenase large terminal subunit</fullName>
    </submittedName>
</protein>
<evidence type="ECO:0000313" key="7">
    <source>
        <dbReference type="EMBL" id="TDQ44917.1"/>
    </source>
</evidence>
<dbReference type="GO" id="GO:0005506">
    <property type="term" value="F:iron ion binding"/>
    <property type="evidence" value="ECO:0007669"/>
    <property type="project" value="InterPro"/>
</dbReference>
<keyword evidence="2" id="KW-0479">Metal-binding</keyword>
<dbReference type="Gene3D" id="3.90.380.10">
    <property type="entry name" value="Naphthalene 1,2-dioxygenase Alpha Subunit, Chain A, domain 1"/>
    <property type="match status" value="1"/>
</dbReference>
<dbReference type="InterPro" id="IPR044043">
    <property type="entry name" value="VanA_C_cat"/>
</dbReference>
<feature type="domain" description="Rieske" evidence="6">
    <location>
        <begin position="7"/>
        <end position="110"/>
    </location>
</feature>
<dbReference type="PANTHER" id="PTHR21266">
    <property type="entry name" value="IRON-SULFUR DOMAIN CONTAINING PROTEIN"/>
    <property type="match status" value="1"/>
</dbReference>
<reference evidence="7 8" key="1">
    <citation type="submission" date="2019-03" db="EMBL/GenBank/DDBJ databases">
        <title>Genomic Encyclopedia of Type Strains, Phase IV (KMG-IV): sequencing the most valuable type-strain genomes for metagenomic binning, comparative biology and taxonomic classification.</title>
        <authorList>
            <person name="Goeker M."/>
        </authorList>
    </citation>
    <scope>NUCLEOTIDE SEQUENCE [LARGE SCALE GENOMIC DNA]</scope>
    <source>
        <strain evidence="7 8">DSM 19605</strain>
    </source>
</reference>
<dbReference type="Pfam" id="PF19112">
    <property type="entry name" value="VanA_C"/>
    <property type="match status" value="1"/>
</dbReference>
<comment type="caution">
    <text evidence="7">The sequence shown here is derived from an EMBL/GenBank/DDBJ whole genome shotgun (WGS) entry which is preliminary data.</text>
</comment>
<evidence type="ECO:0000256" key="3">
    <source>
        <dbReference type="ARBA" id="ARBA00023002"/>
    </source>
</evidence>